<accession>A0A426YR62</accession>
<comment type="caution">
    <text evidence="5">The sequence shown here is derived from an EMBL/GenBank/DDBJ whole genome shotgun (WGS) entry which is preliminary data.</text>
</comment>
<evidence type="ECO:0000313" key="6">
    <source>
        <dbReference type="Proteomes" id="UP000287651"/>
    </source>
</evidence>
<sequence length="423" mass="45336">ASAREVERGRRHAGSYIHRPYSLEAQAEPSVRPCFAIRKPLATYRRAPTVPETGPRRALCADARTRSVAPSLSLLRKMWGRGLSGKRGRHTPIQHHPTFGALYSSPPSSALLASPPLLHPLPLTCITPSHSVLFYVLSSVLLLLVLLLAGCSLVLVACREEFAVAYELSAEDADELQWMSSPAERLQRRVHHPPLPAVDQEPRGTGQRHRLPCQGYACVPLTAIFQSLLYEACGRIVNPIYGSLGLLWSGSWQLCQAAVEAVLKGAPITQTSSDSAAAAVPAFKAYDIRHVAKKSDAAAVPGDLHSVAARSRTRFKRSTVRPAAPPAGALAVSEPGLFRQADSHDTEESRENGSTFSAETVEGSHVSQVEPDAEPADVGLDLSLGLDPRSRNRGGVAGGDPAVVPQKERQRACPVELGLSLAA</sequence>
<keyword evidence="3" id="KW-0472">Membrane</keyword>
<feature type="compositionally biased region" description="Basic and acidic residues" evidence="2">
    <location>
        <begin position="341"/>
        <end position="351"/>
    </location>
</feature>
<name>A0A426YR62_ENSVE</name>
<keyword evidence="3" id="KW-1133">Transmembrane helix</keyword>
<gene>
    <name evidence="5" type="ORF">B296_00049330</name>
</gene>
<evidence type="ECO:0000313" key="5">
    <source>
        <dbReference type="EMBL" id="RRT54208.1"/>
    </source>
</evidence>
<feature type="region of interest" description="Disordered" evidence="2">
    <location>
        <begin position="315"/>
        <end position="423"/>
    </location>
</feature>
<feature type="domain" description="LOB" evidence="4">
    <location>
        <begin position="223"/>
        <end position="261"/>
    </location>
</feature>
<dbReference type="Pfam" id="PF03195">
    <property type="entry name" value="LOB"/>
    <property type="match status" value="1"/>
</dbReference>
<dbReference type="AlphaFoldDB" id="A0A426YR62"/>
<organism evidence="5 6">
    <name type="scientific">Ensete ventricosum</name>
    <name type="common">Abyssinian banana</name>
    <name type="synonym">Musa ensete</name>
    <dbReference type="NCBI Taxonomy" id="4639"/>
    <lineage>
        <taxon>Eukaryota</taxon>
        <taxon>Viridiplantae</taxon>
        <taxon>Streptophyta</taxon>
        <taxon>Embryophyta</taxon>
        <taxon>Tracheophyta</taxon>
        <taxon>Spermatophyta</taxon>
        <taxon>Magnoliopsida</taxon>
        <taxon>Liliopsida</taxon>
        <taxon>Zingiberales</taxon>
        <taxon>Musaceae</taxon>
        <taxon>Ensete</taxon>
    </lineage>
</organism>
<evidence type="ECO:0000259" key="4">
    <source>
        <dbReference type="Pfam" id="PF03195"/>
    </source>
</evidence>
<evidence type="ECO:0000256" key="1">
    <source>
        <dbReference type="ARBA" id="ARBA00005474"/>
    </source>
</evidence>
<comment type="similarity">
    <text evidence="1">Belongs to the LOB domain-containing protein family.</text>
</comment>
<dbReference type="InterPro" id="IPR004883">
    <property type="entry name" value="LOB"/>
</dbReference>
<dbReference type="PANTHER" id="PTHR31304:SF73">
    <property type="entry name" value="OS01G0511000 PROTEIN"/>
    <property type="match status" value="1"/>
</dbReference>
<dbReference type="GO" id="GO:0010468">
    <property type="term" value="P:regulation of gene expression"/>
    <property type="evidence" value="ECO:0007669"/>
    <property type="project" value="TreeGrafter"/>
</dbReference>
<evidence type="ECO:0000256" key="2">
    <source>
        <dbReference type="SAM" id="MobiDB-lite"/>
    </source>
</evidence>
<dbReference type="EMBL" id="AMZH03010722">
    <property type="protein sequence ID" value="RRT54208.1"/>
    <property type="molecule type" value="Genomic_DNA"/>
</dbReference>
<feature type="non-terminal residue" evidence="5">
    <location>
        <position position="1"/>
    </location>
</feature>
<keyword evidence="3" id="KW-0812">Transmembrane</keyword>
<evidence type="ECO:0000256" key="3">
    <source>
        <dbReference type="SAM" id="Phobius"/>
    </source>
</evidence>
<feature type="transmembrane region" description="Helical" evidence="3">
    <location>
        <begin position="132"/>
        <end position="158"/>
    </location>
</feature>
<proteinExistence type="inferred from homology"/>
<reference evidence="5 6" key="1">
    <citation type="journal article" date="2014" name="Agronomy (Basel)">
        <title>A Draft Genome Sequence for Ensete ventricosum, the Drought-Tolerant Tree Against Hunger.</title>
        <authorList>
            <person name="Harrison J."/>
            <person name="Moore K.A."/>
            <person name="Paszkiewicz K."/>
            <person name="Jones T."/>
            <person name="Grant M."/>
            <person name="Ambacheew D."/>
            <person name="Muzemil S."/>
            <person name="Studholme D.J."/>
        </authorList>
    </citation>
    <scope>NUCLEOTIDE SEQUENCE [LARGE SCALE GENOMIC DNA]</scope>
</reference>
<protein>
    <recommendedName>
        <fullName evidence="4">LOB domain-containing protein</fullName>
    </recommendedName>
</protein>
<dbReference type="PANTHER" id="PTHR31304">
    <property type="entry name" value="LOB DOMAIN-CONTAINING PROTEIN 38"/>
    <property type="match status" value="1"/>
</dbReference>
<dbReference type="Proteomes" id="UP000287651">
    <property type="component" value="Unassembled WGS sequence"/>
</dbReference>